<evidence type="ECO:0000313" key="3">
    <source>
        <dbReference type="Proteomes" id="UP000030747"/>
    </source>
</evidence>
<proteinExistence type="predicted"/>
<dbReference type="Proteomes" id="UP000030747">
    <property type="component" value="Unassembled WGS sequence"/>
</dbReference>
<reference evidence="2" key="2">
    <citation type="submission" date="2013-10" db="EMBL/GenBank/DDBJ databases">
        <authorList>
            <person name="Aslett M."/>
        </authorList>
    </citation>
    <scope>NUCLEOTIDE SEQUENCE [LARGE SCALE GENOMIC DNA]</scope>
    <source>
        <strain evidence="2">Houghton</strain>
    </source>
</reference>
<sequence>MAEARHAQLVTNDGLPPFLPSSCPTGVTHTNRSLPQLPEPFRKKVPHPPPFSSMRRRLSSVDPSHQNMSSSSTFNPASNALPPHSPQYALQKIYPLLPPSFALPHHTMLNNPSSLPPRKLALAKALPSQPLRREVPDRHHTLHVHATPNARSSNRFFP</sequence>
<dbReference type="GeneID" id="25249542"/>
<feature type="region of interest" description="Disordered" evidence="1">
    <location>
        <begin position="1"/>
        <end position="83"/>
    </location>
</feature>
<name>U6L3P7_EIMTE</name>
<organism evidence="2 3">
    <name type="scientific">Eimeria tenella</name>
    <name type="common">Coccidian parasite</name>
    <dbReference type="NCBI Taxonomy" id="5802"/>
    <lineage>
        <taxon>Eukaryota</taxon>
        <taxon>Sar</taxon>
        <taxon>Alveolata</taxon>
        <taxon>Apicomplexa</taxon>
        <taxon>Conoidasida</taxon>
        <taxon>Coccidia</taxon>
        <taxon>Eucoccidiorida</taxon>
        <taxon>Eimeriorina</taxon>
        <taxon>Eimeriidae</taxon>
        <taxon>Eimeria</taxon>
    </lineage>
</organism>
<feature type="compositionally biased region" description="Polar residues" evidence="1">
    <location>
        <begin position="22"/>
        <end position="34"/>
    </location>
</feature>
<gene>
    <name evidence="2" type="ORF">ETH_00001635</name>
</gene>
<dbReference type="EMBL" id="HG676215">
    <property type="protein sequence ID" value="CDJ43828.1"/>
    <property type="molecule type" value="Genomic_DNA"/>
</dbReference>
<accession>U6L3P7</accession>
<dbReference type="VEuPathDB" id="ToxoDB:ETH_00001635"/>
<dbReference type="AlphaFoldDB" id="U6L3P7"/>
<dbReference type="VEuPathDB" id="ToxoDB:ETH2_1347900"/>
<dbReference type="RefSeq" id="XP_013234577.1">
    <property type="nucleotide sequence ID" value="XM_013379123.1"/>
</dbReference>
<evidence type="ECO:0000313" key="2">
    <source>
        <dbReference type="EMBL" id="CDJ43828.1"/>
    </source>
</evidence>
<keyword evidence="3" id="KW-1185">Reference proteome</keyword>
<protein>
    <submittedName>
        <fullName evidence="2">Uncharacterized protein</fullName>
    </submittedName>
</protein>
<reference evidence="2" key="1">
    <citation type="submission" date="2013-10" db="EMBL/GenBank/DDBJ databases">
        <title>Genomic analysis of the causative agents of coccidiosis in chickens.</title>
        <authorList>
            <person name="Reid A.J."/>
            <person name="Blake D."/>
            <person name="Billington K."/>
            <person name="Browne H."/>
            <person name="Dunn M."/>
            <person name="Hung S."/>
            <person name="Kawahara F."/>
            <person name="Miranda-Saavedra D."/>
            <person name="Mourier T."/>
            <person name="Nagra H."/>
            <person name="Otto T.D."/>
            <person name="Rawlings N."/>
            <person name="Sanchez A."/>
            <person name="Sanders M."/>
            <person name="Subramaniam C."/>
            <person name="Tay Y."/>
            <person name="Dear P."/>
            <person name="Doerig C."/>
            <person name="Gruber A."/>
            <person name="Parkinson J."/>
            <person name="Shirley M."/>
            <person name="Wan K.L."/>
            <person name="Berriman M."/>
            <person name="Tomley F."/>
            <person name="Pain A."/>
        </authorList>
    </citation>
    <scope>NUCLEOTIDE SEQUENCE [LARGE SCALE GENOMIC DNA]</scope>
    <source>
        <strain evidence="2">Houghton</strain>
    </source>
</reference>
<evidence type="ECO:0000256" key="1">
    <source>
        <dbReference type="SAM" id="MobiDB-lite"/>
    </source>
</evidence>
<feature type="compositionally biased region" description="Polar residues" evidence="1">
    <location>
        <begin position="61"/>
        <end position="78"/>
    </location>
</feature>